<dbReference type="InterPro" id="IPR011045">
    <property type="entry name" value="N2O_reductase_N"/>
</dbReference>
<organism evidence="1 2">
    <name type="scientific">Thioflexithrix psekupsensis</name>
    <dbReference type="NCBI Taxonomy" id="1570016"/>
    <lineage>
        <taxon>Bacteria</taxon>
        <taxon>Pseudomonadati</taxon>
        <taxon>Pseudomonadota</taxon>
        <taxon>Gammaproteobacteria</taxon>
        <taxon>Thiotrichales</taxon>
        <taxon>Thioflexithrix</taxon>
    </lineage>
</organism>
<dbReference type="Proteomes" id="UP000194798">
    <property type="component" value="Unassembled WGS sequence"/>
</dbReference>
<gene>
    <name evidence="1" type="ORF">TPSD3_08630</name>
</gene>
<dbReference type="RefSeq" id="WP_086488150.1">
    <property type="nucleotide sequence ID" value="NZ_MSLT01000012.1"/>
</dbReference>
<dbReference type="InterPro" id="IPR015943">
    <property type="entry name" value="WD40/YVTN_repeat-like_dom_sf"/>
</dbReference>
<sequence>MPLLRSLQHSLWRGGVFVLFLLLLFPHAHALSLVEVQRQAQNEVLGLDGVAAVAVSPDGQHLYAASVVSSAVAVFSRDVNRCLVGLSENCWIRLHLCDIWGFH</sequence>
<dbReference type="EMBL" id="MSLT01000012">
    <property type="protein sequence ID" value="OUD14371.1"/>
    <property type="molecule type" value="Genomic_DNA"/>
</dbReference>
<protein>
    <submittedName>
        <fullName evidence="1">Uncharacterized protein</fullName>
    </submittedName>
</protein>
<name>A0A251X8S1_9GAMM</name>
<proteinExistence type="predicted"/>
<accession>A0A251X8S1</accession>
<dbReference type="SUPFAM" id="SSF50974">
    <property type="entry name" value="Nitrous oxide reductase, N-terminal domain"/>
    <property type="match status" value="1"/>
</dbReference>
<evidence type="ECO:0000313" key="2">
    <source>
        <dbReference type="Proteomes" id="UP000194798"/>
    </source>
</evidence>
<keyword evidence="2" id="KW-1185">Reference proteome</keyword>
<dbReference type="Gene3D" id="2.130.10.10">
    <property type="entry name" value="YVTN repeat-like/Quinoprotein amine dehydrogenase"/>
    <property type="match status" value="1"/>
</dbReference>
<dbReference type="AlphaFoldDB" id="A0A251X8S1"/>
<reference evidence="1 2" key="1">
    <citation type="submission" date="2016-12" db="EMBL/GenBank/DDBJ databases">
        <title>Thioflexothrix psekupsii D3 genome sequencing and assembly.</title>
        <authorList>
            <person name="Fomenkov A."/>
            <person name="Vincze T."/>
            <person name="Grabovich M."/>
            <person name="Anton B.P."/>
            <person name="Dubinina G."/>
            <person name="Orlova M."/>
            <person name="Belousova E."/>
            <person name="Roberts R.J."/>
        </authorList>
    </citation>
    <scope>NUCLEOTIDE SEQUENCE [LARGE SCALE GENOMIC DNA]</scope>
    <source>
        <strain evidence="1">D3</strain>
    </source>
</reference>
<comment type="caution">
    <text evidence="1">The sequence shown here is derived from an EMBL/GenBank/DDBJ whole genome shotgun (WGS) entry which is preliminary data.</text>
</comment>
<evidence type="ECO:0000313" key="1">
    <source>
        <dbReference type="EMBL" id="OUD14371.1"/>
    </source>
</evidence>